<dbReference type="Gene3D" id="3.90.1300.10">
    <property type="entry name" value="Amidase signature (AS) domain"/>
    <property type="match status" value="1"/>
</dbReference>
<comment type="catalytic activity">
    <reaction evidence="1">
        <text>a monocarboxylic acid amide + H2O = a monocarboxylate + NH4(+)</text>
        <dbReference type="Rhea" id="RHEA:12020"/>
        <dbReference type="ChEBI" id="CHEBI:15377"/>
        <dbReference type="ChEBI" id="CHEBI:28938"/>
        <dbReference type="ChEBI" id="CHEBI:35757"/>
        <dbReference type="ChEBI" id="CHEBI:83628"/>
        <dbReference type="EC" id="3.5.1.4"/>
    </reaction>
</comment>
<dbReference type="PANTHER" id="PTHR46072">
    <property type="entry name" value="AMIDASE-RELATED-RELATED"/>
    <property type="match status" value="1"/>
</dbReference>
<evidence type="ECO:0000256" key="3">
    <source>
        <dbReference type="ARBA" id="ARBA00012922"/>
    </source>
</evidence>
<reference evidence="6 7" key="1">
    <citation type="submission" date="2024-02" db="EMBL/GenBank/DDBJ databases">
        <title>De novo assembly and annotation of 12 fungi associated with fruit tree decline syndrome in Ontario, Canada.</title>
        <authorList>
            <person name="Sulman M."/>
            <person name="Ellouze W."/>
            <person name="Ilyukhin E."/>
        </authorList>
    </citation>
    <scope>NUCLEOTIDE SEQUENCE [LARGE SCALE GENOMIC DNA]</scope>
    <source>
        <strain evidence="6 7">M97-236</strain>
    </source>
</reference>
<dbReference type="Proteomes" id="UP001521222">
    <property type="component" value="Unassembled WGS sequence"/>
</dbReference>
<dbReference type="EC" id="3.5.1.4" evidence="3"/>
<dbReference type="InterPro" id="IPR036928">
    <property type="entry name" value="AS_sf"/>
</dbReference>
<accession>A0ABR3R137</accession>
<evidence type="ECO:0000313" key="6">
    <source>
        <dbReference type="EMBL" id="KAL1598110.1"/>
    </source>
</evidence>
<keyword evidence="7" id="KW-1185">Reference proteome</keyword>
<gene>
    <name evidence="6" type="ORF">SLS59_007120</name>
</gene>
<evidence type="ECO:0000256" key="2">
    <source>
        <dbReference type="ARBA" id="ARBA00009199"/>
    </source>
</evidence>
<evidence type="ECO:0000313" key="7">
    <source>
        <dbReference type="Proteomes" id="UP001521222"/>
    </source>
</evidence>
<dbReference type="PIRSF" id="PIRSF001221">
    <property type="entry name" value="Amidase_fungi"/>
    <property type="match status" value="1"/>
</dbReference>
<name>A0ABR3R137_9PLEO</name>
<dbReference type="Pfam" id="PF01425">
    <property type="entry name" value="Amidase"/>
    <property type="match status" value="1"/>
</dbReference>
<dbReference type="PANTHER" id="PTHR46072:SF7">
    <property type="entry name" value="AMIDASE"/>
    <property type="match status" value="1"/>
</dbReference>
<dbReference type="EMBL" id="JAKIXB020000024">
    <property type="protein sequence ID" value="KAL1598110.1"/>
    <property type="molecule type" value="Genomic_DNA"/>
</dbReference>
<organism evidence="6 7">
    <name type="scientific">Nothophoma quercina</name>
    <dbReference type="NCBI Taxonomy" id="749835"/>
    <lineage>
        <taxon>Eukaryota</taxon>
        <taxon>Fungi</taxon>
        <taxon>Dikarya</taxon>
        <taxon>Ascomycota</taxon>
        <taxon>Pezizomycotina</taxon>
        <taxon>Dothideomycetes</taxon>
        <taxon>Pleosporomycetidae</taxon>
        <taxon>Pleosporales</taxon>
        <taxon>Pleosporineae</taxon>
        <taxon>Didymellaceae</taxon>
        <taxon>Nothophoma</taxon>
    </lineage>
</organism>
<proteinExistence type="inferred from homology"/>
<protein>
    <recommendedName>
        <fullName evidence="3">amidase</fullName>
        <ecNumber evidence="3">3.5.1.4</ecNumber>
    </recommendedName>
</protein>
<dbReference type="PROSITE" id="PS00571">
    <property type="entry name" value="AMIDASES"/>
    <property type="match status" value="1"/>
</dbReference>
<evidence type="ECO:0000256" key="4">
    <source>
        <dbReference type="ARBA" id="ARBA00022801"/>
    </source>
</evidence>
<evidence type="ECO:0000256" key="1">
    <source>
        <dbReference type="ARBA" id="ARBA00001311"/>
    </source>
</evidence>
<comment type="caution">
    <text evidence="6">The sequence shown here is derived from an EMBL/GenBank/DDBJ whole genome shotgun (WGS) entry which is preliminary data.</text>
</comment>
<sequence length="576" mass="63647">MTTSWQEAAAKKREAISALIPAEWRVDNLPSVKEQVDVTDYIRQYLSEEELRITESDADQIVERTTIGAWTAENVTRAFCHRAALAHQLVLDITSGSLKRMTLFCLHEIFFDAAIADAKKLDEYFLEHKKPVGPLHGLPISLKDQFHVKDVETTMGYVGWIDTFEGKKGTHKEKVYESEMVRELRASGAVLYCKTSVPHTLMAGETVNNIIGYTFNPKNRNLSSGGSSGGEGALVSIRGSPVGFGTDIGGSIRIPAGFNGLYGLRPSTGRLPYEGMANSMDGQNTVLSVVGPIGTTVASCRLVTKALLSQQPWLHDPLVHEISWRSEEERSVQDLLNFVGEAVPSEKKLAFGIIHTDNVVTPTAPIRRAIELVTKALEAAGHVIIPWSPPSHKVLNETGFRSWVFDGGRNVRDAFALSGEPMAPQVSLYQNEMKEFTATEIAETNVAMRALKKEYMEYWNSTASGTGTGRPVDAVISPLAPWPAARRERYKYYGYSTWVNALDYSAVAFPVTSVDKTVDVKSSDFKAVDEKDQEIQDDYDPEIYDGAHVSLQIVGRRLQEEKILAIAEYVGKLIGK</sequence>
<comment type="similarity">
    <text evidence="2">Belongs to the amidase family.</text>
</comment>
<evidence type="ECO:0000259" key="5">
    <source>
        <dbReference type="Pfam" id="PF01425"/>
    </source>
</evidence>
<dbReference type="InterPro" id="IPR020556">
    <property type="entry name" value="Amidase_CS"/>
</dbReference>
<dbReference type="InterPro" id="IPR023631">
    <property type="entry name" value="Amidase_dom"/>
</dbReference>
<keyword evidence="4" id="KW-0378">Hydrolase</keyword>
<feature type="domain" description="Amidase" evidence="5">
    <location>
        <begin position="102"/>
        <end position="564"/>
    </location>
</feature>
<dbReference type="SUPFAM" id="SSF75304">
    <property type="entry name" value="Amidase signature (AS) enzymes"/>
    <property type="match status" value="1"/>
</dbReference>